<gene>
    <name evidence="1" type="ORF">NYR02_06370</name>
</gene>
<keyword evidence="2" id="KW-1185">Reference proteome</keyword>
<dbReference type="AlphaFoldDB" id="A0A9X2WDY3"/>
<reference evidence="1" key="1">
    <citation type="journal article" date="2022" name="Front. Microbiol.">
        <title>Genome-based taxonomic rearrangement of Oceanobacter-related bacteria including the description of Thalassolituus hydrocarbonoclasticus sp. nov. and Thalassolituus pacificus sp. nov. and emended description of the genus Thalassolituus.</title>
        <authorList>
            <person name="Dong C."/>
            <person name="Wei L."/>
            <person name="Wang J."/>
            <person name="Lai Q."/>
            <person name="Huang Z."/>
            <person name="Shao Z."/>
        </authorList>
    </citation>
    <scope>NUCLEOTIDE SEQUENCE</scope>
    <source>
        <strain evidence="1">59MF3M-4</strain>
    </source>
</reference>
<name>A0A9X2WDY3_9GAMM</name>
<protein>
    <submittedName>
        <fullName evidence="1">Uncharacterized protein</fullName>
    </submittedName>
</protein>
<dbReference type="EMBL" id="JAOANI010000014">
    <property type="protein sequence ID" value="MCT7358641.1"/>
    <property type="molecule type" value="Genomic_DNA"/>
</dbReference>
<evidence type="ECO:0000313" key="1">
    <source>
        <dbReference type="EMBL" id="MCT7358641.1"/>
    </source>
</evidence>
<accession>A0A9X2WDY3</accession>
<evidence type="ECO:0000313" key="2">
    <source>
        <dbReference type="Proteomes" id="UP001147830"/>
    </source>
</evidence>
<comment type="caution">
    <text evidence="1">The sequence shown here is derived from an EMBL/GenBank/DDBJ whole genome shotgun (WGS) entry which is preliminary data.</text>
</comment>
<reference evidence="1" key="2">
    <citation type="submission" date="2022-08" db="EMBL/GenBank/DDBJ databases">
        <authorList>
            <person name="Dong C."/>
        </authorList>
    </citation>
    <scope>NUCLEOTIDE SEQUENCE</scope>
    <source>
        <strain evidence="1">59MF3M-4</strain>
    </source>
</reference>
<dbReference type="RefSeq" id="WP_260975534.1">
    <property type="nucleotide sequence ID" value="NZ_JAOANI010000014.1"/>
</dbReference>
<dbReference type="Proteomes" id="UP001147830">
    <property type="component" value="Unassembled WGS sequence"/>
</dbReference>
<proteinExistence type="predicted"/>
<organism evidence="1 2">
    <name type="scientific">Thalassolituus pacificus</name>
    <dbReference type="NCBI Taxonomy" id="2975440"/>
    <lineage>
        <taxon>Bacteria</taxon>
        <taxon>Pseudomonadati</taxon>
        <taxon>Pseudomonadota</taxon>
        <taxon>Gammaproteobacteria</taxon>
        <taxon>Oceanospirillales</taxon>
        <taxon>Oceanospirillaceae</taxon>
        <taxon>Thalassolituus</taxon>
    </lineage>
</organism>
<sequence length="100" mass="11725">MKHKIRELLAYIEPGNGEVLIDLVKLTRNGHSYYFQDKRWLRNLRCMGGDGCTSDQGETINIAILNRRYSPAWIAGKTIRVTDRAKERYQVWLEGMHRCE</sequence>